<reference evidence="2 3" key="1">
    <citation type="submission" date="2023-04" db="EMBL/GenBank/DDBJ databases">
        <title>Forest soil microbial communities from Buena Vista Peninsula, Colon Province, Panama.</title>
        <authorList>
            <person name="Bouskill N."/>
        </authorList>
    </citation>
    <scope>NUCLEOTIDE SEQUENCE [LARGE SCALE GENOMIC DNA]</scope>
    <source>
        <strain evidence="2 3">AC80</strain>
    </source>
</reference>
<organism evidence="2 3">
    <name type="scientific">Mycolicibacterium frederiksbergense</name>
    <dbReference type="NCBI Taxonomy" id="117567"/>
    <lineage>
        <taxon>Bacteria</taxon>
        <taxon>Bacillati</taxon>
        <taxon>Actinomycetota</taxon>
        <taxon>Actinomycetes</taxon>
        <taxon>Mycobacteriales</taxon>
        <taxon>Mycobacteriaceae</taxon>
        <taxon>Mycolicibacterium</taxon>
    </lineage>
</organism>
<dbReference type="Pfam" id="PF03577">
    <property type="entry name" value="Peptidase_C69"/>
    <property type="match status" value="1"/>
</dbReference>
<evidence type="ECO:0000313" key="2">
    <source>
        <dbReference type="EMBL" id="MDH6198674.1"/>
    </source>
</evidence>
<evidence type="ECO:0000313" key="3">
    <source>
        <dbReference type="Proteomes" id="UP001160130"/>
    </source>
</evidence>
<keyword evidence="1" id="KW-0224">Dipeptidase</keyword>
<dbReference type="PANTHER" id="PTHR12994">
    <property type="entry name" value="SECERNIN"/>
    <property type="match status" value="1"/>
</dbReference>
<proteinExistence type="inferred from homology"/>
<evidence type="ECO:0000256" key="1">
    <source>
        <dbReference type="RuleBase" id="RU364089"/>
    </source>
</evidence>
<comment type="caution">
    <text evidence="2">The sequence shown here is derived from an EMBL/GenBank/DDBJ whole genome shotgun (WGS) entry which is preliminary data.</text>
</comment>
<comment type="similarity">
    <text evidence="1">Belongs to the peptidase C69 family.</text>
</comment>
<dbReference type="RefSeq" id="WP_280835247.1">
    <property type="nucleotide sequence ID" value="NZ_JARXVE010000012.1"/>
</dbReference>
<sequence>MIQRPWSCDTFVALPDSTRNGALIFGKNSDRPAGEAQPLRRIPARPAGSPLRLAYVTLDDADAYAHVGSAPFWCWGHEIGVNEHRVAIGNEAVFSRPWSAAVAADRDGRGPQPGLLGMELVRLGLERGATAHEALLVMTQLLERYGQWGSAIVGKDHGSGAYDNSYLIADPTEAWVLETVGSEWAARRVSSGSYAISNELTIRTEPDAASDGLRRHAVEAGWYPADRDFDVADAYTDPGTPLQVSHIRRRRADDLLAAARSGGALDVAQGFAVLRDHLEGTFLGGPMFDASRPDFLTLCMHEHPAGFTWGNTAASLVVELHDDPERPVALWWCPVTPCTGIYVPYFVEAGRLPDNVQRPDPLVDSWDPRDHSAATYDPTSTWWQWQQLLDVVKDPGERDFPRRAAAVREAFDELENRWLTAVPKLAAAPEELAAFTDDCLSAATRTAIELIERFGANPHTPVDPRWAPSMSA</sequence>
<keyword evidence="3" id="KW-1185">Reference proteome</keyword>
<dbReference type="PANTHER" id="PTHR12994:SF17">
    <property type="entry name" value="LD30995P"/>
    <property type="match status" value="1"/>
</dbReference>
<dbReference type="Proteomes" id="UP001160130">
    <property type="component" value="Unassembled WGS sequence"/>
</dbReference>
<dbReference type="InterPro" id="IPR005322">
    <property type="entry name" value="Peptidase_C69"/>
</dbReference>
<keyword evidence="1" id="KW-0378">Hydrolase</keyword>
<gene>
    <name evidence="2" type="ORF">M2272_005334</name>
</gene>
<protein>
    <recommendedName>
        <fullName evidence="1">Dipeptidase</fullName>
        <ecNumber evidence="1">3.4.-.-</ecNumber>
    </recommendedName>
</protein>
<accession>A0ABT6L6U1</accession>
<dbReference type="Gene3D" id="3.60.60.10">
    <property type="entry name" value="Penicillin V Acylase, Chain A"/>
    <property type="match status" value="1"/>
</dbReference>
<dbReference type="EMBL" id="JARXVE010000012">
    <property type="protein sequence ID" value="MDH6198674.1"/>
    <property type="molecule type" value="Genomic_DNA"/>
</dbReference>
<comment type="catalytic activity">
    <reaction evidence="1">
        <text>an L-aminoacyl-L-amino acid + H2O = 2 an L-alpha-amino acid</text>
        <dbReference type="Rhea" id="RHEA:48940"/>
        <dbReference type="ChEBI" id="CHEBI:15377"/>
        <dbReference type="ChEBI" id="CHEBI:59869"/>
        <dbReference type="ChEBI" id="CHEBI:77460"/>
    </reaction>
</comment>
<name>A0ABT6L6U1_9MYCO</name>
<keyword evidence="1" id="KW-0645">Protease</keyword>
<dbReference type="EC" id="3.4.-.-" evidence="1"/>